<dbReference type="InterPro" id="IPR031259">
    <property type="entry name" value="ILBP"/>
</dbReference>
<dbReference type="Pfam" id="PF00061">
    <property type="entry name" value="Lipocalin"/>
    <property type="match status" value="1"/>
</dbReference>
<dbReference type="EMBL" id="ABDC03027965">
    <property type="status" value="NOT_ANNOTATED_CDS"/>
    <property type="molecule type" value="Genomic_DNA"/>
</dbReference>
<dbReference type="PANTHER" id="PTHR11955">
    <property type="entry name" value="FATTY ACID BINDING PROTEIN"/>
    <property type="match status" value="1"/>
</dbReference>
<dbReference type="GO" id="GO:0098856">
    <property type="term" value="P:intestinal lipid absorption"/>
    <property type="evidence" value="ECO:0007669"/>
    <property type="project" value="Ensembl"/>
</dbReference>
<accession>A0A8C5XKV1</accession>
<dbReference type="InterPro" id="IPR000566">
    <property type="entry name" value="Lipocln_cytosolic_FA-bd_dom"/>
</dbReference>
<dbReference type="Gene3D" id="2.40.128.20">
    <property type="match status" value="1"/>
</dbReference>
<dbReference type="GeneTree" id="ENSGT00800000124172"/>
<feature type="domain" description="Lipocalin/cytosolic fatty-acid binding" evidence="2">
    <location>
        <begin position="5"/>
        <end position="101"/>
    </location>
</feature>
<evidence type="ECO:0000256" key="1">
    <source>
        <dbReference type="ARBA" id="ARBA00008390"/>
    </source>
</evidence>
<dbReference type="SUPFAM" id="SSF50814">
    <property type="entry name" value="Lipocalins"/>
    <property type="match status" value="1"/>
</dbReference>
<reference evidence="3" key="2">
    <citation type="submission" date="2025-08" db="UniProtKB">
        <authorList>
            <consortium name="Ensembl"/>
        </authorList>
    </citation>
    <scope>IDENTIFICATION</scope>
</reference>
<organism evidence="3 4">
    <name type="scientific">Microcebus murinus</name>
    <name type="common">Gray mouse lemur</name>
    <name type="synonym">Lemur murinus</name>
    <dbReference type="NCBI Taxonomy" id="30608"/>
    <lineage>
        <taxon>Eukaryota</taxon>
        <taxon>Metazoa</taxon>
        <taxon>Chordata</taxon>
        <taxon>Craniata</taxon>
        <taxon>Vertebrata</taxon>
        <taxon>Euteleostomi</taxon>
        <taxon>Mammalia</taxon>
        <taxon>Eutheria</taxon>
        <taxon>Euarchontoglires</taxon>
        <taxon>Primates</taxon>
        <taxon>Strepsirrhini</taxon>
        <taxon>Lemuriformes</taxon>
        <taxon>Cheirogaleidae</taxon>
        <taxon>Microcebus</taxon>
    </lineage>
</organism>
<protein>
    <submittedName>
        <fullName evidence="3">Fatty acid binding protein 2</fullName>
    </submittedName>
</protein>
<evidence type="ECO:0000313" key="4">
    <source>
        <dbReference type="Proteomes" id="UP000694394"/>
    </source>
</evidence>
<sequence length="130" mass="14856">MALHGTWKIDQNENYKSMEKMDINVLKRKAEAHDNVKLRNTQEGNKFTVEESSSLQDDKIVSELTVTFNYTLDDGTEVRGTWIFEGNKPAGKFKQLDNGKECCGRNYGRQISLDVPLSRGARAKRICKKK</sequence>
<dbReference type="AlphaFoldDB" id="A0A8C5XKV1"/>
<reference evidence="3" key="3">
    <citation type="submission" date="2025-09" db="UniProtKB">
        <authorList>
            <consortium name="Ensembl"/>
        </authorList>
    </citation>
    <scope>IDENTIFICATION</scope>
</reference>
<name>A0A8C5XKV1_MICMU</name>
<evidence type="ECO:0000259" key="2">
    <source>
        <dbReference type="Pfam" id="PF00061"/>
    </source>
</evidence>
<comment type="similarity">
    <text evidence="1">Belongs to the calycin superfamily. Fatty-acid binding protein (FABP) family.</text>
</comment>
<evidence type="ECO:0000313" key="3">
    <source>
        <dbReference type="Ensembl" id="ENSMICP00000032700.1"/>
    </source>
</evidence>
<gene>
    <name evidence="3" type="primary">FABP2</name>
</gene>
<dbReference type="Ensembl" id="ENSMICT00000033888.2">
    <property type="protein sequence ID" value="ENSMICP00000032700.1"/>
    <property type="gene ID" value="ENSMICG00000032838.2"/>
</dbReference>
<reference evidence="3" key="1">
    <citation type="submission" date="2016-12" db="EMBL/GenBank/DDBJ databases">
        <title>Mouse lemur reference genome and diversity panel.</title>
        <authorList>
            <person name="Harris R."/>
            <person name="Larsen P."/>
            <person name="Liu Y."/>
            <person name="Hughes D.S."/>
            <person name="Murali S."/>
            <person name="Raveendran M."/>
            <person name="Korchina V."/>
            <person name="Wang M."/>
            <person name="Jhangiani S."/>
            <person name="Bandaranaike D."/>
            <person name="Bellair M."/>
            <person name="Blankenburg K."/>
            <person name="Chao H."/>
            <person name="Dahdouli M."/>
            <person name="Dinh H."/>
            <person name="Doddapaneni H."/>
            <person name="English A."/>
            <person name="Firestine M."/>
            <person name="Gnanaolivu R."/>
            <person name="Gross S."/>
            <person name="Hernandez B."/>
            <person name="Javaid M."/>
            <person name="Jayaseelan J."/>
            <person name="Jones J."/>
            <person name="Khan Z."/>
            <person name="Kovar C."/>
            <person name="Kurapati P."/>
            <person name="Le B."/>
            <person name="Lee S."/>
            <person name="Li M."/>
            <person name="Mathew T."/>
            <person name="Narasimhan A."/>
            <person name="Ngo D."/>
            <person name="Nguyen L."/>
            <person name="Okwuonu G."/>
            <person name="Ongeri F."/>
            <person name="Osuji N."/>
            <person name="Pu L.-L."/>
            <person name="Puazo M."/>
            <person name="Quiroz J."/>
            <person name="Raj R."/>
            <person name="Rajbhandari K."/>
            <person name="Reid J.G."/>
            <person name="Santibanez J."/>
            <person name="Sexton D."/>
            <person name="Skinner E."/>
            <person name="Vee V."/>
            <person name="Weissenberger G."/>
            <person name="Wu Y."/>
            <person name="Xin Y."/>
            <person name="Han Y."/>
            <person name="Campbell C."/>
            <person name="Brown A."/>
            <person name="Sullivan B."/>
            <person name="Shelton J."/>
            <person name="Brown S."/>
            <person name="Dudchenko O."/>
            <person name="Machol I."/>
            <person name="Durand N."/>
            <person name="Shamim M."/>
            <person name="Lieberman A."/>
            <person name="Muzny D.M."/>
            <person name="Richards S."/>
            <person name="Yoder A."/>
            <person name="Worley K.C."/>
            <person name="Rogers J."/>
            <person name="Gibbs R.A."/>
        </authorList>
    </citation>
    <scope>NUCLEOTIDE SEQUENCE [LARGE SCALE GENOMIC DNA]</scope>
</reference>
<dbReference type="InterPro" id="IPR012674">
    <property type="entry name" value="Calycin"/>
</dbReference>
<dbReference type="GO" id="GO:0036041">
    <property type="term" value="F:long-chain fatty acid binding"/>
    <property type="evidence" value="ECO:0007669"/>
    <property type="project" value="Ensembl"/>
</dbReference>
<proteinExistence type="inferred from homology"/>
<dbReference type="Proteomes" id="UP000694394">
    <property type="component" value="Chromosome 24"/>
</dbReference>
<keyword evidence="4" id="KW-1185">Reference proteome</keyword>